<dbReference type="Gene3D" id="3.40.50.2000">
    <property type="entry name" value="Glycogen Phosphorylase B"/>
    <property type="match status" value="3"/>
</dbReference>
<evidence type="ECO:0000313" key="5">
    <source>
        <dbReference type="EMBL" id="RVW79383.1"/>
    </source>
</evidence>
<dbReference type="InterPro" id="IPR050481">
    <property type="entry name" value="UDP-glycosyltransf_plant"/>
</dbReference>
<evidence type="ECO:0000256" key="1">
    <source>
        <dbReference type="ARBA" id="ARBA00009995"/>
    </source>
</evidence>
<dbReference type="CDD" id="cd03784">
    <property type="entry name" value="GT1_Gtf-like"/>
    <property type="match status" value="1"/>
</dbReference>
<proteinExistence type="inferred from homology"/>
<protein>
    <recommendedName>
        <fullName evidence="4">Glycosyltransferase</fullName>
        <ecNumber evidence="4">2.4.1.-</ecNumber>
    </recommendedName>
</protein>
<dbReference type="SUPFAM" id="SSF53756">
    <property type="entry name" value="UDP-Glycosyltransferase/glycogen phosphorylase"/>
    <property type="match status" value="1"/>
</dbReference>
<dbReference type="Pfam" id="PF00201">
    <property type="entry name" value="UDPGT"/>
    <property type="match status" value="1"/>
</dbReference>
<comment type="similarity">
    <text evidence="1 3">Belongs to the UDP-glycosyltransferase family.</text>
</comment>
<evidence type="ECO:0000313" key="6">
    <source>
        <dbReference type="Proteomes" id="UP000288805"/>
    </source>
</evidence>
<dbReference type="AlphaFoldDB" id="A0A438H4V4"/>
<dbReference type="InterPro" id="IPR002213">
    <property type="entry name" value="UDP_glucos_trans"/>
</dbReference>
<dbReference type="InterPro" id="IPR035595">
    <property type="entry name" value="UDP_glycos_trans_CS"/>
</dbReference>
<evidence type="ECO:0000256" key="2">
    <source>
        <dbReference type="ARBA" id="ARBA00022679"/>
    </source>
</evidence>
<evidence type="ECO:0000256" key="4">
    <source>
        <dbReference type="RuleBase" id="RU362057"/>
    </source>
</evidence>
<comment type="caution">
    <text evidence="5">The sequence shown here is derived from an EMBL/GenBank/DDBJ whole genome shotgun (WGS) entry which is preliminary data.</text>
</comment>
<reference evidence="5 6" key="1">
    <citation type="journal article" date="2018" name="PLoS Genet.">
        <title>Population sequencing reveals clonal diversity and ancestral inbreeding in the grapevine cultivar Chardonnay.</title>
        <authorList>
            <person name="Roach M.J."/>
            <person name="Johnson D.L."/>
            <person name="Bohlmann J."/>
            <person name="van Vuuren H.J."/>
            <person name="Jones S.J."/>
            <person name="Pretorius I.S."/>
            <person name="Schmidt S.A."/>
            <person name="Borneman A.R."/>
        </authorList>
    </citation>
    <scope>NUCLEOTIDE SEQUENCE [LARGE SCALE GENOMIC DNA]</scope>
    <source>
        <strain evidence="6">cv. Chardonnay</strain>
        <tissue evidence="5">Leaf</tissue>
    </source>
</reference>
<dbReference type="PANTHER" id="PTHR48049">
    <property type="entry name" value="GLYCOSYLTRANSFERASE"/>
    <property type="match status" value="1"/>
</dbReference>
<sequence>MAMAMARSTKLHIALYPWFAFGHLTPYLHLSNELAERGHKITFILPKKAQSQLQHLNLHPTLITFHPLTIPHVDGLPPGAETASDVPFFMHHLLVTAMDRTADQVEAALRALKPDFLLFDFPYWAPALASKLGIKSIYYSAVCAAALARHPVPGGQVGKDRPITAGPPRGYPSSTVVLRPMKLGWNNYRAFCDYLASQYGKPVLLTGPVLPKPLPTPSEDRWAQWLSGFKPGSVIFCAFGSQNFPEKDQFQELLLGLELTGLPFLVALKPPTGAATIEEAFPEGFQERVGGRGVVHGGWVPQPSILSHPSVGCFVSHCGFGSMWESLTSDPQIVLVPELLDQILNTRLFAEVLKVAVEIEKEENGWFSKESLCRTVKSVMDEESSVGGLVRKNHAKWKETLTSQGFMSNYIDNFAHQLQQLLDKK</sequence>
<dbReference type="FunFam" id="3.40.50.2000:FF:000037">
    <property type="entry name" value="Glycosyltransferase"/>
    <property type="match status" value="1"/>
</dbReference>
<dbReference type="PROSITE" id="PS00375">
    <property type="entry name" value="UDPGT"/>
    <property type="match status" value="1"/>
</dbReference>
<keyword evidence="3" id="KW-0328">Glycosyltransferase</keyword>
<name>A0A438H4V4_VITVI</name>
<dbReference type="GO" id="GO:0035251">
    <property type="term" value="F:UDP-glucosyltransferase activity"/>
    <property type="evidence" value="ECO:0007669"/>
    <property type="project" value="InterPro"/>
</dbReference>
<gene>
    <name evidence="5" type="primary">UGT79B9_6</name>
    <name evidence="5" type="ORF">CK203_040803</name>
</gene>
<dbReference type="PANTHER" id="PTHR48049:SF91">
    <property type="entry name" value="UDP-GLYCOSYLTRANSFERASE 79B7-RELATED"/>
    <property type="match status" value="1"/>
</dbReference>
<dbReference type="EC" id="2.4.1.-" evidence="4"/>
<dbReference type="EMBL" id="QGNW01000282">
    <property type="protein sequence ID" value="RVW79383.1"/>
    <property type="molecule type" value="Genomic_DNA"/>
</dbReference>
<accession>A0A438H4V4</accession>
<dbReference type="Proteomes" id="UP000288805">
    <property type="component" value="Unassembled WGS sequence"/>
</dbReference>
<organism evidence="5 6">
    <name type="scientific">Vitis vinifera</name>
    <name type="common">Grape</name>
    <dbReference type="NCBI Taxonomy" id="29760"/>
    <lineage>
        <taxon>Eukaryota</taxon>
        <taxon>Viridiplantae</taxon>
        <taxon>Streptophyta</taxon>
        <taxon>Embryophyta</taxon>
        <taxon>Tracheophyta</taxon>
        <taxon>Spermatophyta</taxon>
        <taxon>Magnoliopsida</taxon>
        <taxon>eudicotyledons</taxon>
        <taxon>Gunneridae</taxon>
        <taxon>Pentapetalae</taxon>
        <taxon>rosids</taxon>
        <taxon>Vitales</taxon>
        <taxon>Vitaceae</taxon>
        <taxon>Viteae</taxon>
        <taxon>Vitis</taxon>
    </lineage>
</organism>
<keyword evidence="2 3" id="KW-0808">Transferase</keyword>
<evidence type="ECO:0000256" key="3">
    <source>
        <dbReference type="RuleBase" id="RU003718"/>
    </source>
</evidence>